<reference evidence="4" key="2">
    <citation type="submission" date="2025-08" db="UniProtKB">
        <authorList>
            <consortium name="RefSeq"/>
        </authorList>
    </citation>
    <scope>IDENTIFICATION</scope>
    <source>
        <tissue evidence="4">Leaf</tissue>
    </source>
</reference>
<keyword evidence="2" id="KW-0812">Transmembrane</keyword>
<keyword evidence="2" id="KW-1133">Transmembrane helix</keyword>
<dbReference type="Proteomes" id="UP000504610">
    <property type="component" value="Chromosome 8"/>
</dbReference>
<gene>
    <name evidence="4" type="primary">LOC108836813</name>
</gene>
<evidence type="ECO:0000256" key="1">
    <source>
        <dbReference type="SAM" id="Coils"/>
    </source>
</evidence>
<dbReference type="GeneID" id="108836813"/>
<dbReference type="AlphaFoldDB" id="A0A6J0M068"/>
<name>A0A6J0M068_RAPSA</name>
<reference evidence="3" key="1">
    <citation type="journal article" date="2019" name="Database">
        <title>The radish genome database (RadishGD): an integrated information resource for radish genomics.</title>
        <authorList>
            <person name="Yu H.J."/>
            <person name="Baek S."/>
            <person name="Lee Y.J."/>
            <person name="Cho A."/>
            <person name="Mun J.H."/>
        </authorList>
    </citation>
    <scope>NUCLEOTIDE SEQUENCE [LARGE SCALE GENOMIC DNA]</scope>
    <source>
        <strain evidence="3">cv. WK10039</strain>
    </source>
</reference>
<evidence type="ECO:0000256" key="2">
    <source>
        <dbReference type="SAM" id="Phobius"/>
    </source>
</evidence>
<dbReference type="PANTHER" id="PTHR33248">
    <property type="entry name" value="ZINC ION-BINDING PROTEIN"/>
    <property type="match status" value="1"/>
</dbReference>
<keyword evidence="3" id="KW-1185">Reference proteome</keyword>
<keyword evidence="1" id="KW-0175">Coiled coil</keyword>
<evidence type="ECO:0000313" key="4">
    <source>
        <dbReference type="RefSeq" id="XP_018465418.2"/>
    </source>
</evidence>
<feature type="transmembrane region" description="Helical" evidence="2">
    <location>
        <begin position="6"/>
        <end position="27"/>
    </location>
</feature>
<organism evidence="3 4">
    <name type="scientific">Raphanus sativus</name>
    <name type="common">Radish</name>
    <name type="synonym">Raphanus raphanistrum var. sativus</name>
    <dbReference type="NCBI Taxonomy" id="3726"/>
    <lineage>
        <taxon>Eukaryota</taxon>
        <taxon>Viridiplantae</taxon>
        <taxon>Streptophyta</taxon>
        <taxon>Embryophyta</taxon>
        <taxon>Tracheophyta</taxon>
        <taxon>Spermatophyta</taxon>
        <taxon>Magnoliopsida</taxon>
        <taxon>eudicotyledons</taxon>
        <taxon>Gunneridae</taxon>
        <taxon>Pentapetalae</taxon>
        <taxon>rosids</taxon>
        <taxon>malvids</taxon>
        <taxon>Brassicales</taxon>
        <taxon>Brassicaceae</taxon>
        <taxon>Brassiceae</taxon>
        <taxon>Raphanus</taxon>
    </lineage>
</organism>
<feature type="transmembrane region" description="Helical" evidence="2">
    <location>
        <begin position="174"/>
        <end position="195"/>
    </location>
</feature>
<evidence type="ECO:0000313" key="3">
    <source>
        <dbReference type="Proteomes" id="UP000504610"/>
    </source>
</evidence>
<feature type="coiled-coil region" evidence="1">
    <location>
        <begin position="132"/>
        <end position="166"/>
    </location>
</feature>
<keyword evidence="2" id="KW-0472">Membrane</keyword>
<protein>
    <submittedName>
        <fullName evidence="4">Uncharacterized protein LOC108836813</fullName>
    </submittedName>
</protein>
<accession>A0A6J0M068</accession>
<proteinExistence type="predicted"/>
<dbReference type="KEGG" id="rsz:108836813"/>
<sequence length="207" mass="23323">MFVITCYYYLLVSRLFLLTIFIFVSGLRIMGQDYSYSQPSSSEVDMDSLLLEEAELYADEAQSSYNAEPVQYEPDPEADEGIPTRCYCGGEPVVGTSTNSKHPYRRYYTCPNVDDGDCHIWKWWDVAVVEELRDFQREFRQLTEQVSESERKLVKLEESVAELSKKKPVASNGLEVVACLLVSLIVIICLVVFVLPGGGSNGSNESV</sequence>
<dbReference type="RefSeq" id="XP_018465418.2">
    <property type="nucleotide sequence ID" value="XM_018609916.2"/>
</dbReference>